<organism evidence="2 3">
    <name type="scientific">Vibrio ouci</name>
    <dbReference type="NCBI Taxonomy" id="2499078"/>
    <lineage>
        <taxon>Bacteria</taxon>
        <taxon>Pseudomonadati</taxon>
        <taxon>Pseudomonadota</taxon>
        <taxon>Gammaproteobacteria</taxon>
        <taxon>Vibrionales</taxon>
        <taxon>Vibrionaceae</taxon>
        <taxon>Vibrio</taxon>
    </lineage>
</organism>
<keyword evidence="1" id="KW-0472">Membrane</keyword>
<keyword evidence="3" id="KW-1185">Reference proteome</keyword>
<feature type="transmembrane region" description="Helical" evidence="1">
    <location>
        <begin position="12"/>
        <end position="38"/>
    </location>
</feature>
<dbReference type="InterPro" id="IPR016419">
    <property type="entry name" value="Prepilin_Pept-dep_B_prd"/>
</dbReference>
<keyword evidence="1" id="KW-0812">Transmembrane</keyword>
<evidence type="ECO:0000256" key="1">
    <source>
        <dbReference type="SAM" id="Phobius"/>
    </source>
</evidence>
<proteinExistence type="predicted"/>
<name>A0A4Y8WGB1_9VIBR</name>
<dbReference type="PIRSF" id="PIRSF004525">
    <property type="entry name" value="Pilin_peptidase-dep_B_prd"/>
    <property type="match status" value="1"/>
</dbReference>
<keyword evidence="1" id="KW-1133">Transmembrane helix</keyword>
<evidence type="ECO:0000313" key="3">
    <source>
        <dbReference type="Proteomes" id="UP000297753"/>
    </source>
</evidence>
<protein>
    <submittedName>
        <fullName evidence="2">Pilus assembly protein PilW</fullName>
    </submittedName>
</protein>
<reference evidence="2 3" key="1">
    <citation type="submission" date="2019-01" db="EMBL/GenBank/DDBJ databases">
        <title>Vibrio BEI176 sp. nov, a marine bacterium isolated from China: eastern marignal seas.</title>
        <authorList>
            <person name="Li B."/>
        </authorList>
    </citation>
    <scope>NUCLEOTIDE SEQUENCE [LARGE SCALE GENOMIC DNA]</scope>
    <source>
        <strain evidence="2 3">BEI176</strain>
    </source>
</reference>
<dbReference type="RefSeq" id="WP_134835280.1">
    <property type="nucleotide sequence ID" value="NZ_SATR01000011.1"/>
</dbReference>
<sequence>MAIRVVKRCKQAGGSLIELMVSCLIGVMAIGLVGTIYLTGQKLAIDRVKVLLLTQNISSVVQQIKEDVQRAGFDGVDSSSLLLSGALSSVHLHPSSDLLGYTYRVASSGSHAFRSVVYKREVALTSTQGDMLKVCEKHSPLPLTVSAASLSGSGGYCFNLFDPKQISISQFEAESTLISGTSASSQWLTLDVAGHLVLDPSIEYQTRIELMQRNWQ</sequence>
<dbReference type="OrthoDB" id="5865913at2"/>
<dbReference type="EMBL" id="SATR01000011">
    <property type="protein sequence ID" value="TFH91962.1"/>
    <property type="molecule type" value="Genomic_DNA"/>
</dbReference>
<comment type="caution">
    <text evidence="2">The sequence shown here is derived from an EMBL/GenBank/DDBJ whole genome shotgun (WGS) entry which is preliminary data.</text>
</comment>
<dbReference type="Proteomes" id="UP000297753">
    <property type="component" value="Unassembled WGS sequence"/>
</dbReference>
<gene>
    <name evidence="2" type="ORF">ELS82_09535</name>
</gene>
<evidence type="ECO:0000313" key="2">
    <source>
        <dbReference type="EMBL" id="TFH91962.1"/>
    </source>
</evidence>
<dbReference type="AlphaFoldDB" id="A0A4Y8WGB1"/>
<accession>A0A4Y8WGB1</accession>